<evidence type="ECO:0000313" key="2">
    <source>
        <dbReference type="Proteomes" id="UP000606786"/>
    </source>
</evidence>
<dbReference type="EMBL" id="CAJHJT010000056">
    <property type="protein sequence ID" value="CAD7011994.1"/>
    <property type="molecule type" value="Genomic_DNA"/>
</dbReference>
<reference evidence="1" key="1">
    <citation type="submission" date="2020-11" db="EMBL/GenBank/DDBJ databases">
        <authorList>
            <person name="Whitehead M."/>
        </authorList>
    </citation>
    <scope>NUCLEOTIDE SEQUENCE</scope>
    <source>
        <strain evidence="1">EGII</strain>
    </source>
</reference>
<feature type="non-terminal residue" evidence="1">
    <location>
        <position position="1"/>
    </location>
</feature>
<protein>
    <submittedName>
        <fullName evidence="1">(Mediterranean fruit fly) hypothetical protein</fullName>
    </submittedName>
</protein>
<accession>A0A811VAG5</accession>
<organism evidence="1 2">
    <name type="scientific">Ceratitis capitata</name>
    <name type="common">Mediterranean fruit fly</name>
    <name type="synonym">Tephritis capitata</name>
    <dbReference type="NCBI Taxonomy" id="7213"/>
    <lineage>
        <taxon>Eukaryota</taxon>
        <taxon>Metazoa</taxon>
        <taxon>Ecdysozoa</taxon>
        <taxon>Arthropoda</taxon>
        <taxon>Hexapoda</taxon>
        <taxon>Insecta</taxon>
        <taxon>Pterygota</taxon>
        <taxon>Neoptera</taxon>
        <taxon>Endopterygota</taxon>
        <taxon>Diptera</taxon>
        <taxon>Brachycera</taxon>
        <taxon>Muscomorpha</taxon>
        <taxon>Tephritoidea</taxon>
        <taxon>Tephritidae</taxon>
        <taxon>Ceratitis</taxon>
        <taxon>Ceratitis</taxon>
    </lineage>
</organism>
<name>A0A811VAG5_CERCA</name>
<dbReference type="AlphaFoldDB" id="A0A811VAG5"/>
<keyword evidence="2" id="KW-1185">Reference proteome</keyword>
<proteinExistence type="predicted"/>
<evidence type="ECO:0000313" key="1">
    <source>
        <dbReference type="EMBL" id="CAD7011994.1"/>
    </source>
</evidence>
<sequence length="137" mass="16510">IPPEFRWWEPWKVHEDVADMAEKREKRTVTLAFCSYVKPNGNFKKRYHLEKFRKLMDIFLSSLSATSRGGIHLTNHLNAYDMHYKRNDYDSFLKQIITADIHRKKFRLRHLERSTCQQLRDARTPRASLVRHVVQIK</sequence>
<comment type="caution">
    <text evidence="1">The sequence shown here is derived from an EMBL/GenBank/DDBJ whole genome shotgun (WGS) entry which is preliminary data.</text>
</comment>
<dbReference type="Proteomes" id="UP000606786">
    <property type="component" value="Unassembled WGS sequence"/>
</dbReference>
<gene>
    <name evidence="1" type="ORF">CCAP1982_LOCUS20105</name>
</gene>